<organism evidence="1 2">
    <name type="scientific">Angiostrongylus cantonensis</name>
    <name type="common">Rat lungworm</name>
    <dbReference type="NCBI Taxonomy" id="6313"/>
    <lineage>
        <taxon>Eukaryota</taxon>
        <taxon>Metazoa</taxon>
        <taxon>Ecdysozoa</taxon>
        <taxon>Nematoda</taxon>
        <taxon>Chromadorea</taxon>
        <taxon>Rhabditida</taxon>
        <taxon>Rhabditina</taxon>
        <taxon>Rhabditomorpha</taxon>
        <taxon>Strongyloidea</taxon>
        <taxon>Metastrongylidae</taxon>
        <taxon>Angiostrongylus</taxon>
    </lineage>
</organism>
<dbReference type="AlphaFoldDB" id="A0A0K0CWV6"/>
<dbReference type="Proteomes" id="UP000035642">
    <property type="component" value="Unassembled WGS sequence"/>
</dbReference>
<name>A0A0K0CWV6_ANGCA</name>
<reference evidence="2" key="2">
    <citation type="submission" date="2017-02" db="UniProtKB">
        <authorList>
            <consortium name="WormBaseParasite"/>
        </authorList>
    </citation>
    <scope>IDENTIFICATION</scope>
</reference>
<keyword evidence="1" id="KW-1185">Reference proteome</keyword>
<evidence type="ECO:0000313" key="2">
    <source>
        <dbReference type="WBParaSite" id="ACAC_0000197701-mRNA-1"/>
    </source>
</evidence>
<accession>A0A0K0CWV6</accession>
<protein>
    <submittedName>
        <fullName evidence="2">Uncharacterized protein</fullName>
    </submittedName>
</protein>
<proteinExistence type="predicted"/>
<evidence type="ECO:0000313" key="1">
    <source>
        <dbReference type="Proteomes" id="UP000035642"/>
    </source>
</evidence>
<sequence>MLAPKRQRLPKPVLIHISSIVNGRFGLLVVRMNVDGQTRVDENADAADSCTVACCEEQFCGVIEAIECVASLYLGQADDVVPYPSWLHERVFY</sequence>
<reference evidence="1" key="1">
    <citation type="submission" date="2012-09" db="EMBL/GenBank/DDBJ databases">
        <authorList>
            <person name="Martin A.A."/>
        </authorList>
    </citation>
    <scope>NUCLEOTIDE SEQUENCE</scope>
</reference>
<dbReference type="WBParaSite" id="ACAC_0000197701-mRNA-1">
    <property type="protein sequence ID" value="ACAC_0000197701-mRNA-1"/>
    <property type="gene ID" value="ACAC_0000197701"/>
</dbReference>